<dbReference type="Pfam" id="PF00512">
    <property type="entry name" value="HisKA"/>
    <property type="match status" value="1"/>
</dbReference>
<keyword evidence="10 13" id="KW-1133">Transmembrane helix</keyword>
<dbReference type="CDD" id="cd00075">
    <property type="entry name" value="HATPase"/>
    <property type="match status" value="1"/>
</dbReference>
<feature type="transmembrane region" description="Helical" evidence="13">
    <location>
        <begin position="174"/>
        <end position="194"/>
    </location>
</feature>
<evidence type="ECO:0000256" key="6">
    <source>
        <dbReference type="ARBA" id="ARBA00022692"/>
    </source>
</evidence>
<accession>A0A1I3XTD9</accession>
<evidence type="ECO:0000256" key="9">
    <source>
        <dbReference type="ARBA" id="ARBA00022840"/>
    </source>
</evidence>
<evidence type="ECO:0000256" key="8">
    <source>
        <dbReference type="ARBA" id="ARBA00022777"/>
    </source>
</evidence>
<feature type="transmembrane region" description="Helical" evidence="13">
    <location>
        <begin position="12"/>
        <end position="37"/>
    </location>
</feature>
<proteinExistence type="predicted"/>
<dbReference type="SMART" id="SM00387">
    <property type="entry name" value="HATPase_c"/>
    <property type="match status" value="1"/>
</dbReference>
<dbReference type="SMART" id="SM00388">
    <property type="entry name" value="HisKA"/>
    <property type="match status" value="1"/>
</dbReference>
<keyword evidence="11" id="KW-0902">Two-component regulatory system</keyword>
<evidence type="ECO:0000256" key="5">
    <source>
        <dbReference type="ARBA" id="ARBA00022679"/>
    </source>
</evidence>
<dbReference type="InterPro" id="IPR004358">
    <property type="entry name" value="Sig_transdc_His_kin-like_C"/>
</dbReference>
<keyword evidence="12 13" id="KW-0472">Membrane</keyword>
<dbReference type="GO" id="GO:0000155">
    <property type="term" value="F:phosphorelay sensor kinase activity"/>
    <property type="evidence" value="ECO:0007669"/>
    <property type="project" value="InterPro"/>
</dbReference>
<dbReference type="EMBL" id="FORT01000010">
    <property type="protein sequence ID" value="SFK22569.1"/>
    <property type="molecule type" value="Genomic_DNA"/>
</dbReference>
<comment type="catalytic activity">
    <reaction evidence="1">
        <text>ATP + protein L-histidine = ADP + protein N-phospho-L-histidine.</text>
        <dbReference type="EC" id="2.7.13.3"/>
    </reaction>
</comment>
<evidence type="ECO:0000256" key="7">
    <source>
        <dbReference type="ARBA" id="ARBA00022741"/>
    </source>
</evidence>
<dbReference type="PROSITE" id="PS50109">
    <property type="entry name" value="HIS_KIN"/>
    <property type="match status" value="1"/>
</dbReference>
<dbReference type="Gene3D" id="3.30.565.10">
    <property type="entry name" value="Histidine kinase-like ATPase, C-terminal domain"/>
    <property type="match status" value="1"/>
</dbReference>
<dbReference type="STRING" id="1884381.SAMN05518846_11062"/>
<evidence type="ECO:0000256" key="4">
    <source>
        <dbReference type="ARBA" id="ARBA00022553"/>
    </source>
</evidence>
<evidence type="ECO:0000256" key="11">
    <source>
        <dbReference type="ARBA" id="ARBA00023012"/>
    </source>
</evidence>
<dbReference type="CDD" id="cd00082">
    <property type="entry name" value="HisKA"/>
    <property type="match status" value="1"/>
</dbReference>
<comment type="subcellular location">
    <subcellularLocation>
        <location evidence="2">Cell membrane</location>
        <topology evidence="2">Multi-pass membrane protein</topology>
    </subcellularLocation>
</comment>
<dbReference type="EC" id="2.7.13.3" evidence="3"/>
<keyword evidence="9" id="KW-0067">ATP-binding</keyword>
<name>A0A1I3XTD9_9BACL</name>
<dbReference type="GO" id="GO:0005886">
    <property type="term" value="C:plasma membrane"/>
    <property type="evidence" value="ECO:0007669"/>
    <property type="project" value="UniProtKB-SubCell"/>
</dbReference>
<keyword evidence="4" id="KW-0597">Phosphoprotein</keyword>
<dbReference type="Gene3D" id="1.10.287.130">
    <property type="match status" value="1"/>
</dbReference>
<organism evidence="15 16">
    <name type="scientific">Brevibacillus centrosporus</name>
    <dbReference type="NCBI Taxonomy" id="54910"/>
    <lineage>
        <taxon>Bacteria</taxon>
        <taxon>Bacillati</taxon>
        <taxon>Bacillota</taxon>
        <taxon>Bacilli</taxon>
        <taxon>Bacillales</taxon>
        <taxon>Paenibacillaceae</taxon>
        <taxon>Brevibacillus</taxon>
    </lineage>
</organism>
<dbReference type="GO" id="GO:0005524">
    <property type="term" value="F:ATP binding"/>
    <property type="evidence" value="ECO:0007669"/>
    <property type="project" value="UniProtKB-KW"/>
</dbReference>
<dbReference type="InterPro" id="IPR050428">
    <property type="entry name" value="TCS_sensor_his_kinase"/>
</dbReference>
<dbReference type="FunFam" id="1.10.287.130:FF:000001">
    <property type="entry name" value="Two-component sensor histidine kinase"/>
    <property type="match status" value="1"/>
</dbReference>
<evidence type="ECO:0000256" key="13">
    <source>
        <dbReference type="SAM" id="Phobius"/>
    </source>
</evidence>
<keyword evidence="16" id="KW-1185">Reference proteome</keyword>
<dbReference type="InterPro" id="IPR003594">
    <property type="entry name" value="HATPase_dom"/>
</dbReference>
<reference evidence="16" key="1">
    <citation type="submission" date="2016-10" db="EMBL/GenBank/DDBJ databases">
        <authorList>
            <person name="Varghese N."/>
            <person name="Submissions S."/>
        </authorList>
    </citation>
    <scope>NUCLEOTIDE SEQUENCE [LARGE SCALE GENOMIC DNA]</scope>
    <source>
        <strain evidence="16">OK042</strain>
    </source>
</reference>
<dbReference type="RefSeq" id="WP_175530545.1">
    <property type="nucleotide sequence ID" value="NZ_FORT01000010.1"/>
</dbReference>
<evidence type="ECO:0000259" key="14">
    <source>
        <dbReference type="PROSITE" id="PS50109"/>
    </source>
</evidence>
<dbReference type="InterPro" id="IPR003661">
    <property type="entry name" value="HisK_dim/P_dom"/>
</dbReference>
<dbReference type="PANTHER" id="PTHR45436">
    <property type="entry name" value="SENSOR HISTIDINE KINASE YKOH"/>
    <property type="match status" value="1"/>
</dbReference>
<dbReference type="Proteomes" id="UP000198915">
    <property type="component" value="Unassembled WGS sequence"/>
</dbReference>
<gene>
    <name evidence="15" type="ORF">SAMN05518846_11062</name>
</gene>
<dbReference type="SUPFAM" id="SSF55874">
    <property type="entry name" value="ATPase domain of HSP90 chaperone/DNA topoisomerase II/histidine kinase"/>
    <property type="match status" value="1"/>
</dbReference>
<dbReference type="PRINTS" id="PR00344">
    <property type="entry name" value="BCTRLSENSOR"/>
</dbReference>
<evidence type="ECO:0000256" key="3">
    <source>
        <dbReference type="ARBA" id="ARBA00012438"/>
    </source>
</evidence>
<dbReference type="InterPro" id="IPR036890">
    <property type="entry name" value="HATPase_C_sf"/>
</dbReference>
<keyword evidence="5" id="KW-0808">Transferase</keyword>
<dbReference type="InterPro" id="IPR036097">
    <property type="entry name" value="HisK_dim/P_sf"/>
</dbReference>
<dbReference type="SUPFAM" id="SSF47384">
    <property type="entry name" value="Homodimeric domain of signal transducing histidine kinase"/>
    <property type="match status" value="1"/>
</dbReference>
<sequence>MFEQTRKRLTLMYSGMLALILLVVFVGFYWTLFAIMLRNEQAQLEAIGEKAIHEWKESRERKLLPQSSEEEGLIVERRMDFDFLQPNQLFMLVTKEQQLFKLNAEHDSQLASAIQKAILEHEPTAGRIAHISVTAAGENKIFAVYRPFFAEDDAKLYLAEDVSRMEQLLHQMRWTLIVTGILLLGGAALVGYWFSGRAMIPINQSYKRQIDFTTDASHELRTPLSVILSSAEILQEKKESLPAFHQTVLQSMLDEIHRMRRLADDLLTLARSDVEANQKRHFQKVGLYGLIREVAERMQIKASAKKVKIVNRAALEGVYLMGDGDSIRQLFYILLDNAVKYSEEGSEVVVDAVLDGTNRVVCSVRDYGNGIPKEDLPYVFERFYRADKARSREVEGTGLGLSIAAQIVKMHKGQISVSSSKEQGTLFSVVLPILSS</sequence>
<evidence type="ECO:0000256" key="12">
    <source>
        <dbReference type="ARBA" id="ARBA00023136"/>
    </source>
</evidence>
<evidence type="ECO:0000313" key="16">
    <source>
        <dbReference type="Proteomes" id="UP000198915"/>
    </source>
</evidence>
<dbReference type="PANTHER" id="PTHR45436:SF5">
    <property type="entry name" value="SENSOR HISTIDINE KINASE TRCS"/>
    <property type="match status" value="1"/>
</dbReference>
<dbReference type="InterPro" id="IPR005467">
    <property type="entry name" value="His_kinase_dom"/>
</dbReference>
<evidence type="ECO:0000256" key="10">
    <source>
        <dbReference type="ARBA" id="ARBA00022989"/>
    </source>
</evidence>
<evidence type="ECO:0000313" key="15">
    <source>
        <dbReference type="EMBL" id="SFK22569.1"/>
    </source>
</evidence>
<keyword evidence="6 13" id="KW-0812">Transmembrane</keyword>
<evidence type="ECO:0000256" key="2">
    <source>
        <dbReference type="ARBA" id="ARBA00004651"/>
    </source>
</evidence>
<protein>
    <recommendedName>
        <fullName evidence="3">histidine kinase</fullName>
        <ecNumber evidence="3">2.7.13.3</ecNumber>
    </recommendedName>
</protein>
<dbReference type="FunFam" id="3.30.565.10:FF:000006">
    <property type="entry name" value="Sensor histidine kinase WalK"/>
    <property type="match status" value="1"/>
</dbReference>
<dbReference type="Pfam" id="PF02518">
    <property type="entry name" value="HATPase_c"/>
    <property type="match status" value="1"/>
</dbReference>
<keyword evidence="8 15" id="KW-0418">Kinase</keyword>
<feature type="domain" description="Histidine kinase" evidence="14">
    <location>
        <begin position="215"/>
        <end position="435"/>
    </location>
</feature>
<keyword evidence="7" id="KW-0547">Nucleotide-binding</keyword>
<evidence type="ECO:0000256" key="1">
    <source>
        <dbReference type="ARBA" id="ARBA00000085"/>
    </source>
</evidence>
<dbReference type="AlphaFoldDB" id="A0A1I3XTD9"/>